<evidence type="ECO:0000256" key="2">
    <source>
        <dbReference type="ARBA" id="ARBA00008847"/>
    </source>
</evidence>
<dbReference type="AlphaFoldDB" id="A0A523QLH3"/>
<evidence type="ECO:0000256" key="1">
    <source>
        <dbReference type="ARBA" id="ARBA00004861"/>
    </source>
</evidence>
<evidence type="ECO:0000256" key="6">
    <source>
        <dbReference type="ARBA" id="ARBA00049157"/>
    </source>
</evidence>
<evidence type="ECO:0000313" key="9">
    <source>
        <dbReference type="EMBL" id="TES86598.1"/>
    </source>
</evidence>
<reference evidence="9 10" key="1">
    <citation type="submission" date="2019-03" db="EMBL/GenBank/DDBJ databases">
        <title>Metabolic potential of uncultured bacteria and archaea associated with petroleum seepage in deep-sea sediments.</title>
        <authorList>
            <person name="Dong X."/>
            <person name="Hubert C."/>
        </authorList>
    </citation>
    <scope>NUCLEOTIDE SEQUENCE [LARGE SCALE GENOMIC DNA]</scope>
    <source>
        <strain evidence="9">E44_bin92</strain>
    </source>
</reference>
<dbReference type="SUPFAM" id="SSF51366">
    <property type="entry name" value="Ribulose-phoshate binding barrel"/>
    <property type="match status" value="1"/>
</dbReference>
<dbReference type="EC" id="4.1.1.23" evidence="7"/>
<dbReference type="CDD" id="cd04725">
    <property type="entry name" value="OMP_decarboxylase_like"/>
    <property type="match status" value="1"/>
</dbReference>
<protein>
    <recommendedName>
        <fullName evidence="7">Orotidine 5'-phosphate decarboxylase</fullName>
        <ecNumber evidence="7">4.1.1.23</ecNumber>
    </recommendedName>
    <alternativeName>
        <fullName evidence="7">OMP decarboxylase</fullName>
        <shortName evidence="7">OMPDCase</shortName>
        <shortName evidence="7">OMPdecase</shortName>
    </alternativeName>
</protein>
<dbReference type="PANTHER" id="PTHR43375:SF1">
    <property type="entry name" value="OROTIDINE 5'-PHOSPHATE DECARBOXYLASE"/>
    <property type="match status" value="1"/>
</dbReference>
<comment type="caution">
    <text evidence="9">The sequence shown here is derived from an EMBL/GenBank/DDBJ whole genome shotgun (WGS) entry which is preliminary data.</text>
</comment>
<feature type="domain" description="Orotidine 5'-phosphate decarboxylase" evidence="8">
    <location>
        <begin position="17"/>
        <end position="286"/>
    </location>
</feature>
<evidence type="ECO:0000256" key="7">
    <source>
        <dbReference type="HAMAP-Rule" id="MF_01215"/>
    </source>
</evidence>
<evidence type="ECO:0000256" key="5">
    <source>
        <dbReference type="ARBA" id="ARBA00023239"/>
    </source>
</evidence>
<keyword evidence="5 7" id="KW-0456">Lyase</keyword>
<evidence type="ECO:0000256" key="3">
    <source>
        <dbReference type="ARBA" id="ARBA00022793"/>
    </source>
</evidence>
<proteinExistence type="inferred from homology"/>
<dbReference type="InterPro" id="IPR013785">
    <property type="entry name" value="Aldolase_TIM"/>
</dbReference>
<keyword evidence="4 7" id="KW-0665">Pyrimidine biosynthesis</keyword>
<evidence type="ECO:0000256" key="4">
    <source>
        <dbReference type="ARBA" id="ARBA00022975"/>
    </source>
</evidence>
<dbReference type="InterPro" id="IPR011995">
    <property type="entry name" value="OMPdecase_type-2"/>
</dbReference>
<dbReference type="UniPathway" id="UPA00070">
    <property type="reaction ID" value="UER00120"/>
</dbReference>
<dbReference type="HAMAP" id="MF_01215">
    <property type="entry name" value="OMPdecase_type2"/>
    <property type="match status" value="1"/>
</dbReference>
<dbReference type="EMBL" id="SOKU01000071">
    <property type="protein sequence ID" value="TES86598.1"/>
    <property type="molecule type" value="Genomic_DNA"/>
</dbReference>
<gene>
    <name evidence="7 9" type="primary">pyrF</name>
    <name evidence="9" type="ORF">E3J95_01555</name>
</gene>
<organism evidence="9 10">
    <name type="scientific">Aerophobetes bacterium</name>
    <dbReference type="NCBI Taxonomy" id="2030807"/>
    <lineage>
        <taxon>Bacteria</taxon>
        <taxon>Candidatus Aerophobota</taxon>
    </lineage>
</organism>
<accession>A0A523QLH3</accession>
<keyword evidence="3 7" id="KW-0210">Decarboxylase</keyword>
<comment type="pathway">
    <text evidence="1 7">Pyrimidine metabolism; UMP biosynthesis via de novo pathway; UMP from orotate: step 2/2.</text>
</comment>
<dbReference type="InterPro" id="IPR001754">
    <property type="entry name" value="OMPdeCOase_dom"/>
</dbReference>
<dbReference type="Gene3D" id="3.20.20.70">
    <property type="entry name" value="Aldolase class I"/>
    <property type="match status" value="1"/>
</dbReference>
<dbReference type="GO" id="GO:0044205">
    <property type="term" value="P:'de novo' UMP biosynthetic process"/>
    <property type="evidence" value="ECO:0007669"/>
    <property type="project" value="UniProtKB-UniRule"/>
</dbReference>
<dbReference type="GO" id="GO:0006207">
    <property type="term" value="P:'de novo' pyrimidine nucleobase biosynthetic process"/>
    <property type="evidence" value="ECO:0007669"/>
    <property type="project" value="InterPro"/>
</dbReference>
<comment type="similarity">
    <text evidence="2 7">Belongs to the OMP decarboxylase family. Type 2 subfamily.</text>
</comment>
<evidence type="ECO:0000313" key="10">
    <source>
        <dbReference type="Proteomes" id="UP000320781"/>
    </source>
</evidence>
<dbReference type="PANTHER" id="PTHR43375">
    <property type="entry name" value="OROTIDINE 5'-PHOSPHATE DECARBOXYLASE"/>
    <property type="match status" value="1"/>
</dbReference>
<feature type="active site" description="Proton donor" evidence="7">
    <location>
        <position position="107"/>
    </location>
</feature>
<name>A0A523QLH3_UNCAE</name>
<sequence length="320" mass="35635">MNLADLLIEKINEKRNPCVVGLDPRISLIPAHIRETCLQQYGDTIEGTCQAILYFNCEIIDAVSDTVAIVKPQMAFYEQYGFEGVRAFQETVRYAKMKDLLIIEDAKRNDIESTALAYAMGHLGEVELLNSMRSIYGVDMLTVNPYLGSDGIKPFVKVCKEYGKGIFILTKTSNPSAGDFQDLKTGDDEVPLYLHIAKYISSVANELIGKKGYSPIGAVIGATYPKEAKLLREVMKTSFFLVPGYGKQGVTAQDIEPYFNEDGYGALVSSSRAVTFAYLDSESSKYPQLDYLEFVRKAAINMRDDILSAMRRCGKIPKGW</sequence>
<dbReference type="NCBIfam" id="TIGR02127">
    <property type="entry name" value="pyrF_sub2"/>
    <property type="match status" value="1"/>
</dbReference>
<dbReference type="Proteomes" id="UP000320781">
    <property type="component" value="Unassembled WGS sequence"/>
</dbReference>
<dbReference type="InterPro" id="IPR011060">
    <property type="entry name" value="RibuloseP-bd_barrel"/>
</dbReference>
<dbReference type="SMART" id="SM00934">
    <property type="entry name" value="OMPdecase"/>
    <property type="match status" value="1"/>
</dbReference>
<dbReference type="Pfam" id="PF00215">
    <property type="entry name" value="OMPdecase"/>
    <property type="match status" value="1"/>
</dbReference>
<comment type="catalytic activity">
    <reaction evidence="6 7">
        <text>orotidine 5'-phosphate + H(+) = UMP + CO2</text>
        <dbReference type="Rhea" id="RHEA:11596"/>
        <dbReference type="ChEBI" id="CHEBI:15378"/>
        <dbReference type="ChEBI" id="CHEBI:16526"/>
        <dbReference type="ChEBI" id="CHEBI:57538"/>
        <dbReference type="ChEBI" id="CHEBI:57865"/>
        <dbReference type="EC" id="4.1.1.23"/>
    </reaction>
</comment>
<dbReference type="GO" id="GO:0004590">
    <property type="term" value="F:orotidine-5'-phosphate decarboxylase activity"/>
    <property type="evidence" value="ECO:0007669"/>
    <property type="project" value="UniProtKB-UniRule"/>
</dbReference>
<evidence type="ECO:0000259" key="8">
    <source>
        <dbReference type="SMART" id="SM00934"/>
    </source>
</evidence>